<feature type="region of interest" description="Disordered" evidence="1">
    <location>
        <begin position="18"/>
        <end position="121"/>
    </location>
</feature>
<feature type="chain" id="PRO_5044769115" description="RxLR effector protein" evidence="2">
    <location>
        <begin position="19"/>
        <end position="121"/>
    </location>
</feature>
<comment type="caution">
    <text evidence="3">The sequence shown here is derived from an EMBL/GenBank/DDBJ whole genome shotgun (WGS) entry which is preliminary data.</text>
</comment>
<protein>
    <recommendedName>
        <fullName evidence="5">RxLR effector protein</fullName>
    </recommendedName>
</protein>
<keyword evidence="4" id="KW-1185">Reference proteome</keyword>
<accession>A0ABD3F6R7</accession>
<evidence type="ECO:0000313" key="3">
    <source>
        <dbReference type="EMBL" id="KAL3661194.1"/>
    </source>
</evidence>
<evidence type="ECO:0000256" key="2">
    <source>
        <dbReference type="SAM" id="SignalP"/>
    </source>
</evidence>
<gene>
    <name evidence="3" type="ORF">V7S43_013801</name>
</gene>
<feature type="compositionally biased region" description="Polar residues" evidence="1">
    <location>
        <begin position="23"/>
        <end position="43"/>
    </location>
</feature>
<proteinExistence type="predicted"/>
<keyword evidence="2" id="KW-0732">Signal</keyword>
<reference evidence="3 4" key="1">
    <citation type="submission" date="2024-09" db="EMBL/GenBank/DDBJ databases">
        <title>Genome sequencing and assembly of Phytophthora oleae, isolate VK10A, causative agent of rot of olive drupes.</title>
        <authorList>
            <person name="Conti Taguali S."/>
            <person name="Riolo M."/>
            <person name="La Spada F."/>
            <person name="Cacciola S.O."/>
            <person name="Dionisio G."/>
        </authorList>
    </citation>
    <scope>NUCLEOTIDE SEQUENCE [LARGE SCALE GENOMIC DNA]</scope>
    <source>
        <strain evidence="3 4">VK10A</strain>
    </source>
</reference>
<name>A0ABD3F6R7_9STRA</name>
<feature type="signal peptide" evidence="2">
    <location>
        <begin position="1"/>
        <end position="18"/>
    </location>
</feature>
<dbReference type="Proteomes" id="UP001632037">
    <property type="component" value="Unassembled WGS sequence"/>
</dbReference>
<sequence>MLSRLLLVATTLAVLINAEPFQSARSTPTDASDSIYTTLSNQGPMAGTAPRRLEPLPTASAKEKSESIYTTLTHDSPMAAFGQRRLEPLPTSNPEERSDDIYTPLSGDGPMGGKGERALRQ</sequence>
<dbReference type="AlphaFoldDB" id="A0ABD3F6R7"/>
<dbReference type="EMBL" id="JBIMZQ010000037">
    <property type="protein sequence ID" value="KAL3661194.1"/>
    <property type="molecule type" value="Genomic_DNA"/>
</dbReference>
<organism evidence="3 4">
    <name type="scientific">Phytophthora oleae</name>
    <dbReference type="NCBI Taxonomy" id="2107226"/>
    <lineage>
        <taxon>Eukaryota</taxon>
        <taxon>Sar</taxon>
        <taxon>Stramenopiles</taxon>
        <taxon>Oomycota</taxon>
        <taxon>Peronosporomycetes</taxon>
        <taxon>Peronosporales</taxon>
        <taxon>Peronosporaceae</taxon>
        <taxon>Phytophthora</taxon>
    </lineage>
</organism>
<evidence type="ECO:0008006" key="5">
    <source>
        <dbReference type="Google" id="ProtNLM"/>
    </source>
</evidence>
<evidence type="ECO:0000256" key="1">
    <source>
        <dbReference type="SAM" id="MobiDB-lite"/>
    </source>
</evidence>
<evidence type="ECO:0000313" key="4">
    <source>
        <dbReference type="Proteomes" id="UP001632037"/>
    </source>
</evidence>